<dbReference type="PANTHER" id="PTHR12526">
    <property type="entry name" value="GLYCOSYLTRANSFERASE"/>
    <property type="match status" value="1"/>
</dbReference>
<evidence type="ECO:0000313" key="2">
    <source>
        <dbReference type="EMBL" id="GAH55259.1"/>
    </source>
</evidence>
<comment type="caution">
    <text evidence="2">The sequence shown here is derived from an EMBL/GenBank/DDBJ whole genome shotgun (WGS) entry which is preliminary data.</text>
</comment>
<dbReference type="EMBL" id="BARU01022300">
    <property type="protein sequence ID" value="GAH55259.1"/>
    <property type="molecule type" value="Genomic_DNA"/>
</dbReference>
<dbReference type="GO" id="GO:0016757">
    <property type="term" value="F:glycosyltransferase activity"/>
    <property type="evidence" value="ECO:0007669"/>
    <property type="project" value="InterPro"/>
</dbReference>
<feature type="non-terminal residue" evidence="2">
    <location>
        <position position="1"/>
    </location>
</feature>
<dbReference type="InterPro" id="IPR001296">
    <property type="entry name" value="Glyco_trans_1"/>
</dbReference>
<dbReference type="SUPFAM" id="SSF53756">
    <property type="entry name" value="UDP-Glycosyltransferase/glycogen phosphorylase"/>
    <property type="match status" value="1"/>
</dbReference>
<dbReference type="Gene3D" id="3.40.50.2000">
    <property type="entry name" value="Glycogen Phosphorylase B"/>
    <property type="match status" value="2"/>
</dbReference>
<feature type="domain" description="Glycosyl transferase family 1" evidence="1">
    <location>
        <begin position="2"/>
        <end position="76"/>
    </location>
</feature>
<accession>X1HN31</accession>
<reference evidence="2" key="1">
    <citation type="journal article" date="2014" name="Front. Microbiol.">
        <title>High frequency of phylogenetically diverse reductive dehalogenase-homologous genes in deep subseafloor sedimentary metagenomes.</title>
        <authorList>
            <person name="Kawai M."/>
            <person name="Futagami T."/>
            <person name="Toyoda A."/>
            <person name="Takaki Y."/>
            <person name="Nishi S."/>
            <person name="Hori S."/>
            <person name="Arai W."/>
            <person name="Tsubouchi T."/>
            <person name="Morono Y."/>
            <person name="Uchiyama I."/>
            <person name="Ito T."/>
            <person name="Fujiyama A."/>
            <person name="Inagaki F."/>
            <person name="Takami H."/>
        </authorList>
    </citation>
    <scope>NUCLEOTIDE SEQUENCE</scope>
    <source>
        <strain evidence="2">Expedition CK06-06</strain>
    </source>
</reference>
<name>X1HN31_9ZZZZ</name>
<gene>
    <name evidence="2" type="ORF">S03H2_36359</name>
</gene>
<proteinExistence type="predicted"/>
<sequence length="101" mass="11482">DYYIISSRAEGGPKAILECFATRIPFVTTRIGMVDDVIVNGENGLVSEIDDIDGLTNNIKSLIEDKTLRSRLVANGLETVKDYDWENIVTKYYQKIYSRFL</sequence>
<evidence type="ECO:0000259" key="1">
    <source>
        <dbReference type="Pfam" id="PF00534"/>
    </source>
</evidence>
<protein>
    <recommendedName>
        <fullName evidence="1">Glycosyl transferase family 1 domain-containing protein</fullName>
    </recommendedName>
</protein>
<dbReference type="Pfam" id="PF00534">
    <property type="entry name" value="Glycos_transf_1"/>
    <property type="match status" value="1"/>
</dbReference>
<dbReference type="AlphaFoldDB" id="X1HN31"/>
<organism evidence="2">
    <name type="scientific">marine sediment metagenome</name>
    <dbReference type="NCBI Taxonomy" id="412755"/>
    <lineage>
        <taxon>unclassified sequences</taxon>
        <taxon>metagenomes</taxon>
        <taxon>ecological metagenomes</taxon>
    </lineage>
</organism>